<feature type="transmembrane region" description="Helical" evidence="7">
    <location>
        <begin position="368"/>
        <end position="391"/>
    </location>
</feature>
<evidence type="ECO:0000256" key="4">
    <source>
        <dbReference type="ARBA" id="ARBA00022989"/>
    </source>
</evidence>
<dbReference type="GO" id="GO:0016020">
    <property type="term" value="C:membrane"/>
    <property type="evidence" value="ECO:0007669"/>
    <property type="project" value="UniProtKB-SubCell"/>
</dbReference>
<comment type="similarity">
    <text evidence="2">Belongs to the beta-class carbonic anhydrase family.</text>
</comment>
<dbReference type="InterPro" id="IPR036874">
    <property type="entry name" value="Carbonic_anhydrase_sf"/>
</dbReference>
<dbReference type="eggNOG" id="COG0659">
    <property type="taxonomic scope" value="Bacteria"/>
</dbReference>
<evidence type="ECO:0000256" key="3">
    <source>
        <dbReference type="ARBA" id="ARBA00022692"/>
    </source>
</evidence>
<dbReference type="STRING" id="1034943.BN59_01732"/>
<keyword evidence="6" id="KW-0862">Zinc</keyword>
<proteinExistence type="inferred from homology"/>
<feature type="transmembrane region" description="Helical" evidence="7">
    <location>
        <begin position="241"/>
        <end position="258"/>
    </location>
</feature>
<dbReference type="SMART" id="SM00947">
    <property type="entry name" value="Pro_CA"/>
    <property type="match status" value="1"/>
</dbReference>
<keyword evidence="10" id="KW-1185">Reference proteome</keyword>
<feature type="binding site" evidence="6">
    <location>
        <position position="706"/>
    </location>
    <ligand>
        <name>Zn(2+)</name>
        <dbReference type="ChEBI" id="CHEBI:29105"/>
    </ligand>
</feature>
<dbReference type="AlphaFoldDB" id="A0A078L087"/>
<feature type="transmembrane region" description="Helical" evidence="7">
    <location>
        <begin position="270"/>
        <end position="289"/>
    </location>
</feature>
<keyword evidence="3 7" id="KW-0812">Transmembrane</keyword>
<evidence type="ECO:0000256" key="5">
    <source>
        <dbReference type="ARBA" id="ARBA00023136"/>
    </source>
</evidence>
<evidence type="ECO:0000256" key="6">
    <source>
        <dbReference type="PIRSR" id="PIRSR601765-1"/>
    </source>
</evidence>
<feature type="transmembrane region" description="Helical" evidence="7">
    <location>
        <begin position="191"/>
        <end position="209"/>
    </location>
</feature>
<feature type="transmembrane region" description="Helical" evidence="7">
    <location>
        <begin position="403"/>
        <end position="421"/>
    </location>
</feature>
<feature type="binding site" evidence="6">
    <location>
        <position position="650"/>
    </location>
    <ligand>
        <name>Zn(2+)</name>
        <dbReference type="ChEBI" id="CHEBI:29105"/>
    </ligand>
</feature>
<keyword evidence="6" id="KW-0479">Metal-binding</keyword>
<evidence type="ECO:0000259" key="8">
    <source>
        <dbReference type="Pfam" id="PF00916"/>
    </source>
</evidence>
<sequence>MGLAINPVLYNNIYTLNNCFTPWPVWIYIKVKKYFFLVKIHKVFNLGYYCFTSSRCKKKIIMTEALNSGFRRLRVYQSRHLKFDFVAGIVVFLVAIPLCLGIALASGAPLFSGILSGIIGGVIVGSLSGSQVSVSGPAAGMAAVVLAAIAQLGDFNTFLLALVLAGCLQVIIGSLRAGFIAEYIPSNVVQGLLCAIGILLIIKQLPLAFTLSTDLKELKVHLLESTESLAFNPLYHMHEHINRGASIISLISFAILIFSEKTKIKWLKGIPAPIIVVIAGIVINEIFLMTESSFAQAYPHLVNIPEHNGFSDLLGQLQYPSWSAWSNPKVYLYAFIIAIVASLESLLNVKAGEKLDSKHRYCSKDQELIAQGVGNLAAGLIGGIPVTSVIVRTSVNIQAGSKSKFSTILHGIFLFLAVLLIEQWLNKIPLSSLAAILIFTGYKLTKPSIYRAIYEQGMDRFIPFVATVVSIVIFNLLIGILIGLAISLFFILKSNSTARFDIIKEIYPTGEASRLVLPQQITFLNKASLIAELSSIPRNSQLIIDARYSNYIDKEICELIKEFQQEQAPLKQISLNLIGFKEHYDIHNYIDFINVTTFDVQANLSPQQVLSILLEGNQRFLNDTRIHRTTKIDIKYTAETQHPIAVVLGCIDSRVPVETVFDMSFGDLFCVRVAGNVVNEDILASIEYACHVAGAKLIVVLGHTRCGAIQASCDHVEKGHITQLLAKIKPAIAAETEITSDRSSKNTEFVTRVTELNIANTLQQIYHDSEILKLMIDQENIGLVGALYDVRTGQVSFKDYTPALKSLEHETDNHLREKIQKVLGAANLGTVIG</sequence>
<dbReference type="Pfam" id="PF00916">
    <property type="entry name" value="Sulfate_transp"/>
    <property type="match status" value="1"/>
</dbReference>
<dbReference type="InterPro" id="IPR011547">
    <property type="entry name" value="SLC26A/SulP_dom"/>
</dbReference>
<evidence type="ECO:0000256" key="1">
    <source>
        <dbReference type="ARBA" id="ARBA00004141"/>
    </source>
</evidence>
<feature type="transmembrane region" description="Helical" evidence="7">
    <location>
        <begin position="110"/>
        <end position="127"/>
    </location>
</feature>
<gene>
    <name evidence="9" type="primary">dauA_2</name>
    <name evidence="9" type="ORF">BN59_01732</name>
</gene>
<feature type="binding site" evidence="6">
    <location>
        <position position="652"/>
    </location>
    <ligand>
        <name>Zn(2+)</name>
        <dbReference type="ChEBI" id="CHEBI:29105"/>
    </ligand>
</feature>
<dbReference type="GO" id="GO:0008270">
    <property type="term" value="F:zinc ion binding"/>
    <property type="evidence" value="ECO:0007669"/>
    <property type="project" value="InterPro"/>
</dbReference>
<keyword evidence="5 7" id="KW-0472">Membrane</keyword>
<feature type="transmembrane region" description="Helical" evidence="7">
    <location>
        <begin position="158"/>
        <end position="179"/>
    </location>
</feature>
<keyword evidence="4 7" id="KW-1133">Transmembrane helix</keyword>
<feature type="transmembrane region" description="Helical" evidence="7">
    <location>
        <begin position="330"/>
        <end position="347"/>
    </location>
</feature>
<dbReference type="InterPro" id="IPR001902">
    <property type="entry name" value="SLC26A/SulP_fam"/>
</dbReference>
<protein>
    <submittedName>
        <fullName evidence="9">Dicarboxylic acid uptake system A</fullName>
    </submittedName>
</protein>
<dbReference type="eggNOG" id="COG0288">
    <property type="taxonomic scope" value="Bacteria"/>
</dbReference>
<evidence type="ECO:0000256" key="2">
    <source>
        <dbReference type="ARBA" id="ARBA00006217"/>
    </source>
</evidence>
<accession>A0A078L087</accession>
<dbReference type="Pfam" id="PF00484">
    <property type="entry name" value="Pro_CA"/>
    <property type="match status" value="1"/>
</dbReference>
<feature type="transmembrane region" description="Helical" evidence="7">
    <location>
        <begin position="464"/>
        <end position="492"/>
    </location>
</feature>
<comment type="subcellular location">
    <subcellularLocation>
        <location evidence="1">Membrane</location>
        <topology evidence="1">Multi-pass membrane protein</topology>
    </subcellularLocation>
</comment>
<dbReference type="EMBL" id="CCSB01000002">
    <property type="protein sequence ID" value="CDZ77449.1"/>
    <property type="molecule type" value="Genomic_DNA"/>
</dbReference>
<feature type="transmembrane region" description="Helical" evidence="7">
    <location>
        <begin position="134"/>
        <end position="152"/>
    </location>
</feature>
<dbReference type="SUPFAM" id="SSF53056">
    <property type="entry name" value="beta-carbonic anhydrase, cab"/>
    <property type="match status" value="1"/>
</dbReference>
<feature type="domain" description="SLC26A/SulP transporter" evidence="8">
    <location>
        <begin position="81"/>
        <end position="454"/>
    </location>
</feature>
<dbReference type="Proteomes" id="UP000044071">
    <property type="component" value="Unassembled WGS sequence"/>
</dbReference>
<dbReference type="InterPro" id="IPR001765">
    <property type="entry name" value="Carbonic_anhydrase"/>
</dbReference>
<feature type="binding site" evidence="6">
    <location>
        <position position="703"/>
    </location>
    <ligand>
        <name>Zn(2+)</name>
        <dbReference type="ChEBI" id="CHEBI:29105"/>
    </ligand>
</feature>
<comment type="cofactor">
    <cofactor evidence="6">
        <name>Zn(2+)</name>
        <dbReference type="ChEBI" id="CHEBI:29105"/>
    </cofactor>
    <text evidence="6">Binds 1 zinc ion per subunit.</text>
</comment>
<evidence type="ECO:0000256" key="7">
    <source>
        <dbReference type="SAM" id="Phobius"/>
    </source>
</evidence>
<evidence type="ECO:0000313" key="10">
    <source>
        <dbReference type="Proteomes" id="UP000044071"/>
    </source>
</evidence>
<dbReference type="GO" id="GO:0004089">
    <property type="term" value="F:carbonate dehydratase activity"/>
    <property type="evidence" value="ECO:0007669"/>
    <property type="project" value="InterPro"/>
</dbReference>
<organism evidence="9 10">
    <name type="scientific">Legionella massiliensis</name>
    <dbReference type="NCBI Taxonomy" id="1034943"/>
    <lineage>
        <taxon>Bacteria</taxon>
        <taxon>Pseudomonadati</taxon>
        <taxon>Pseudomonadota</taxon>
        <taxon>Gammaproteobacteria</taxon>
        <taxon>Legionellales</taxon>
        <taxon>Legionellaceae</taxon>
        <taxon>Legionella</taxon>
    </lineage>
</organism>
<evidence type="ECO:0000313" key="9">
    <source>
        <dbReference type="EMBL" id="CDZ77449.1"/>
    </source>
</evidence>
<dbReference type="Gene3D" id="3.40.1050.10">
    <property type="entry name" value="Carbonic anhydrase"/>
    <property type="match status" value="1"/>
</dbReference>
<dbReference type="CDD" id="cd03378">
    <property type="entry name" value="beta_CA_cladeC"/>
    <property type="match status" value="1"/>
</dbReference>
<dbReference type="GO" id="GO:0055085">
    <property type="term" value="P:transmembrane transport"/>
    <property type="evidence" value="ECO:0007669"/>
    <property type="project" value="InterPro"/>
</dbReference>
<reference evidence="9 10" key="1">
    <citation type="submission" date="2014-06" db="EMBL/GenBank/DDBJ databases">
        <authorList>
            <person name="Urmite Genomes Urmite Genomes"/>
        </authorList>
    </citation>
    <scope>NUCLEOTIDE SEQUENCE [LARGE SCALE GENOMIC DNA]</scope>
</reference>
<dbReference type="PANTHER" id="PTHR11814">
    <property type="entry name" value="SULFATE TRANSPORTER"/>
    <property type="match status" value="1"/>
</dbReference>
<name>A0A078L087_9GAMM</name>
<feature type="transmembrane region" description="Helical" evidence="7">
    <location>
        <begin position="81"/>
        <end position="104"/>
    </location>
</feature>